<dbReference type="Pfam" id="PF01841">
    <property type="entry name" value="Transglut_core"/>
    <property type="match status" value="1"/>
</dbReference>
<evidence type="ECO:0000313" key="2">
    <source>
        <dbReference type="EMBL" id="PTL58229.1"/>
    </source>
</evidence>
<evidence type="ECO:0000259" key="1">
    <source>
        <dbReference type="Pfam" id="PF01841"/>
    </source>
</evidence>
<dbReference type="AlphaFoldDB" id="A0A2T4UGA3"/>
<dbReference type="PANTHER" id="PTHR33490:SF3">
    <property type="entry name" value="CONSERVED INTEGRAL MEMBRANE PROTEIN"/>
    <property type="match status" value="1"/>
</dbReference>
<reference evidence="2 3" key="1">
    <citation type="submission" date="2018-03" db="EMBL/GenBank/DDBJ databases">
        <title>Aquarubrobacter algicola gen. nov., sp. nov., a novel actinobacterium isolated from shallow eutrophic lake during the end of cyanobacterial harmful algal blooms.</title>
        <authorList>
            <person name="Chun S.J."/>
        </authorList>
    </citation>
    <scope>NUCLEOTIDE SEQUENCE [LARGE SCALE GENOMIC DNA]</scope>
    <source>
        <strain evidence="2 3">Seoho-28</strain>
    </source>
</reference>
<gene>
    <name evidence="2" type="ORF">C7Y72_00485</name>
</gene>
<dbReference type="RefSeq" id="WP_107566667.1">
    <property type="nucleotide sequence ID" value="NZ_PYYB01000001.1"/>
</dbReference>
<name>A0A2T4UGA3_9ACTN</name>
<dbReference type="PANTHER" id="PTHR33490">
    <property type="entry name" value="BLR5614 PROTEIN-RELATED"/>
    <property type="match status" value="1"/>
</dbReference>
<sequence>MPTVTPPDAPPTDADLAPTAFLDADHPTVVAFVQRVTAGADSAVERVRRLFAAVRDELRYDPFDLPTDPAAYRASAVLDAGRGYCVPKSVVLTAGARALGVPSRLGFADVKNHLQSERLAEQMGTDLFVYHGYSTLWIDGAWRKASSAFNAELCARFGVEPLEFDGTSDALLHQFDAQGGRYMEYLRDHGTWDDLPLDHLLAEYARVYGPPA</sequence>
<proteinExistence type="predicted"/>
<dbReference type="OrthoDB" id="4697328at2"/>
<dbReference type="Proteomes" id="UP000240739">
    <property type="component" value="Unassembled WGS sequence"/>
</dbReference>
<feature type="domain" description="Transglutaminase-like" evidence="1">
    <location>
        <begin position="31"/>
        <end position="143"/>
    </location>
</feature>
<protein>
    <submittedName>
        <fullName evidence="2">Transglutaminase</fullName>
    </submittedName>
</protein>
<dbReference type="InterPro" id="IPR002931">
    <property type="entry name" value="Transglutaminase-like"/>
</dbReference>
<dbReference type="EMBL" id="PYYB01000001">
    <property type="protein sequence ID" value="PTL58229.1"/>
    <property type="molecule type" value="Genomic_DNA"/>
</dbReference>
<dbReference type="Gene3D" id="3.10.620.30">
    <property type="match status" value="1"/>
</dbReference>
<comment type="caution">
    <text evidence="2">The sequence shown here is derived from an EMBL/GenBank/DDBJ whole genome shotgun (WGS) entry which is preliminary data.</text>
</comment>
<organism evidence="2 3">
    <name type="scientific">Paraconexibacter algicola</name>
    <dbReference type="NCBI Taxonomy" id="2133960"/>
    <lineage>
        <taxon>Bacteria</taxon>
        <taxon>Bacillati</taxon>
        <taxon>Actinomycetota</taxon>
        <taxon>Thermoleophilia</taxon>
        <taxon>Solirubrobacterales</taxon>
        <taxon>Paraconexibacteraceae</taxon>
        <taxon>Paraconexibacter</taxon>
    </lineage>
</organism>
<dbReference type="SUPFAM" id="SSF54001">
    <property type="entry name" value="Cysteine proteinases"/>
    <property type="match status" value="1"/>
</dbReference>
<dbReference type="InterPro" id="IPR038765">
    <property type="entry name" value="Papain-like_cys_pep_sf"/>
</dbReference>
<accession>A0A2T4UGA3</accession>
<evidence type="ECO:0000313" key="3">
    <source>
        <dbReference type="Proteomes" id="UP000240739"/>
    </source>
</evidence>
<keyword evidence="3" id="KW-1185">Reference proteome</keyword>